<reference evidence="1" key="1">
    <citation type="submission" date="2014-09" db="EMBL/GenBank/DDBJ databases">
        <title>Draft genome sequence of an oleaginous Mucoromycotina fungus Mucor ambiguus NBRC6742.</title>
        <authorList>
            <person name="Takeda I."/>
            <person name="Yamane N."/>
            <person name="Morita T."/>
            <person name="Tamano K."/>
            <person name="Machida M."/>
            <person name="Baker S."/>
            <person name="Koike H."/>
        </authorList>
    </citation>
    <scope>NUCLEOTIDE SEQUENCE</scope>
    <source>
        <strain evidence="1">NBRC 6742</strain>
    </source>
</reference>
<keyword evidence="2" id="KW-1185">Reference proteome</keyword>
<name>A0A0C9MNG3_9FUNG</name>
<proteinExistence type="predicted"/>
<sequence>MQTRPEDKNPATIIKQEQHQVNADVALREMALLEQFDASICYANFNTLQEEEINWAQVKKELDKRYTYLYLRGLYSMGGGIRKEAHYSLIDEYTDDDYYYHPPLGDIKLTSLN</sequence>
<organism evidence="1">
    <name type="scientific">Mucor ambiguus</name>
    <dbReference type="NCBI Taxonomy" id="91626"/>
    <lineage>
        <taxon>Eukaryota</taxon>
        <taxon>Fungi</taxon>
        <taxon>Fungi incertae sedis</taxon>
        <taxon>Mucoromycota</taxon>
        <taxon>Mucoromycotina</taxon>
        <taxon>Mucoromycetes</taxon>
        <taxon>Mucorales</taxon>
        <taxon>Mucorineae</taxon>
        <taxon>Mucoraceae</taxon>
        <taxon>Mucor</taxon>
    </lineage>
</organism>
<dbReference type="Proteomes" id="UP000053815">
    <property type="component" value="Unassembled WGS sequence"/>
</dbReference>
<dbReference type="EMBL" id="DF836360">
    <property type="protein sequence ID" value="GAN04722.1"/>
    <property type="molecule type" value="Genomic_DNA"/>
</dbReference>
<gene>
    <name evidence="1" type="ORF">MAM1_0071c04186</name>
</gene>
<evidence type="ECO:0000313" key="1">
    <source>
        <dbReference type="EMBL" id="GAN04722.1"/>
    </source>
</evidence>
<dbReference type="AlphaFoldDB" id="A0A0C9MNG3"/>
<evidence type="ECO:0000313" key="2">
    <source>
        <dbReference type="Proteomes" id="UP000053815"/>
    </source>
</evidence>
<accession>A0A0C9MNG3</accession>
<protein>
    <submittedName>
        <fullName evidence="1">Uncharacterized protein</fullName>
    </submittedName>
</protein>